<keyword evidence="2" id="KW-1185">Reference proteome</keyword>
<gene>
    <name evidence="1" type="ORF">MBELCI_3413</name>
</gene>
<dbReference type="EMBL" id="BATB01000081">
    <property type="protein sequence ID" value="GAD57361.1"/>
    <property type="molecule type" value="Genomic_DNA"/>
</dbReference>
<evidence type="ECO:0000313" key="2">
    <source>
        <dbReference type="Proteomes" id="UP000016566"/>
    </source>
</evidence>
<protein>
    <submittedName>
        <fullName evidence="1">Uncharacterized protein</fullName>
    </submittedName>
</protein>
<dbReference type="AlphaFoldDB" id="U2YPQ3"/>
<accession>U2YPQ3</accession>
<dbReference type="RefSeq" id="WP_021695459.1">
    <property type="nucleotide sequence ID" value="NZ_BATB01000081.1"/>
</dbReference>
<comment type="caution">
    <text evidence="1">The sequence shown here is derived from an EMBL/GenBank/DDBJ whole genome shotgun (WGS) entry which is preliminary data.</text>
</comment>
<proteinExistence type="predicted"/>
<dbReference type="STRING" id="1337093.MBELCI_3413"/>
<name>U2YPQ3_9RHOB</name>
<sequence>MTDQTHLLIRLAQSHKPDCVLSFGGPLPKNVASPDELAVTLGSDGVARYAAACRPVYEDLRRIIGQISGLIILAQLTAQHQVTDLPEYAACEARAKQAGDRLGALKTPGGTEPHKAQLEAALRFSHLALRTFSHARGGEAFAADLDQAGLLVKRAYAHLRAASAAKAGLEMVDLSQACCCCGQQPSR</sequence>
<organism evidence="1 2">
    <name type="scientific">Limimaricola cinnabarinus LL-001</name>
    <dbReference type="NCBI Taxonomy" id="1337093"/>
    <lineage>
        <taxon>Bacteria</taxon>
        <taxon>Pseudomonadati</taxon>
        <taxon>Pseudomonadota</taxon>
        <taxon>Alphaproteobacteria</taxon>
        <taxon>Rhodobacterales</taxon>
        <taxon>Paracoccaceae</taxon>
        <taxon>Limimaricola</taxon>
    </lineage>
</organism>
<reference evidence="1" key="1">
    <citation type="journal article" date="2013" name="Genome Announc.">
        <title>Draft Genome Sequence of Loktanella cinnabarina LL-001T, Isolated from Deep-Sea Floor Sediment.</title>
        <authorList>
            <person name="Nishi S."/>
            <person name="Tsubouchi T."/>
            <person name="Takaki Y."/>
            <person name="Koyanagi R."/>
            <person name="Satoh N."/>
            <person name="Maruyama T."/>
            <person name="Hatada Y."/>
        </authorList>
    </citation>
    <scope>NUCLEOTIDE SEQUENCE [LARGE SCALE GENOMIC DNA]</scope>
    <source>
        <strain evidence="1">LL-001</strain>
    </source>
</reference>
<evidence type="ECO:0000313" key="1">
    <source>
        <dbReference type="EMBL" id="GAD57361.1"/>
    </source>
</evidence>
<dbReference type="Proteomes" id="UP000016566">
    <property type="component" value="Unassembled WGS sequence"/>
</dbReference>
<dbReference type="OrthoDB" id="8096169at2"/>